<name>A0A6J6VQ25_9ZZZZ</name>
<evidence type="ECO:0000259" key="1">
    <source>
        <dbReference type="Pfam" id="PF00534"/>
    </source>
</evidence>
<dbReference type="InterPro" id="IPR001296">
    <property type="entry name" value="Glyco_trans_1"/>
</dbReference>
<reference evidence="2" key="1">
    <citation type="submission" date="2020-05" db="EMBL/GenBank/DDBJ databases">
        <authorList>
            <person name="Chiriac C."/>
            <person name="Salcher M."/>
            <person name="Ghai R."/>
            <person name="Kavagutti S V."/>
        </authorList>
    </citation>
    <scope>NUCLEOTIDE SEQUENCE</scope>
</reference>
<proteinExistence type="predicted"/>
<organism evidence="2">
    <name type="scientific">freshwater metagenome</name>
    <dbReference type="NCBI Taxonomy" id="449393"/>
    <lineage>
        <taxon>unclassified sequences</taxon>
        <taxon>metagenomes</taxon>
        <taxon>ecological metagenomes</taxon>
    </lineage>
</organism>
<evidence type="ECO:0000313" key="2">
    <source>
        <dbReference type="EMBL" id="CAB4772657.1"/>
    </source>
</evidence>
<dbReference type="SUPFAM" id="SSF53756">
    <property type="entry name" value="UDP-Glycosyltransferase/glycogen phosphorylase"/>
    <property type="match status" value="1"/>
</dbReference>
<dbReference type="GO" id="GO:0016757">
    <property type="term" value="F:glycosyltransferase activity"/>
    <property type="evidence" value="ECO:0007669"/>
    <property type="project" value="InterPro"/>
</dbReference>
<dbReference type="PANTHER" id="PTHR45947">
    <property type="entry name" value="SULFOQUINOVOSYL TRANSFERASE SQD2"/>
    <property type="match status" value="1"/>
</dbReference>
<dbReference type="Gene3D" id="3.40.50.2000">
    <property type="entry name" value="Glycogen Phosphorylase B"/>
    <property type="match status" value="2"/>
</dbReference>
<dbReference type="EMBL" id="CAFAAB010000001">
    <property type="protein sequence ID" value="CAB4772657.1"/>
    <property type="molecule type" value="Genomic_DNA"/>
</dbReference>
<dbReference type="InterPro" id="IPR050194">
    <property type="entry name" value="Glycosyltransferase_grp1"/>
</dbReference>
<accession>A0A6J6VQ25</accession>
<gene>
    <name evidence="2" type="ORF">UFOPK2958_00007</name>
</gene>
<feature type="domain" description="Glycosyl transferase family 1" evidence="1">
    <location>
        <begin position="194"/>
        <end position="340"/>
    </location>
</feature>
<dbReference type="PANTHER" id="PTHR45947:SF3">
    <property type="entry name" value="SULFOQUINOVOSYL TRANSFERASE SQD2"/>
    <property type="match status" value="1"/>
</dbReference>
<dbReference type="AlphaFoldDB" id="A0A6J6VQ25"/>
<sequence length="359" mass="39665">MERVPLALAHDYLTQRGGAERVVAAWTQFVPTAPLFTNLYEPTTTFDEFASVEIHTGRLDRIPYFRHHHRAALPFLASATKAITITADITLASSSGWAHGVTASDYLAVYCHAPARWLYQTDRYLRRDGLSPVAQSSRMLFRQLRRWDEAAQRRANLYIVNSSATQALVQEVYGRSASIVAPPVDIPSVMPVGDDRGDVLVVARLLPYKNVDLALEVARSMPDVRFRVVGDGPLRDTLRQLAPPNVTFLGAVSDEELWLEYASTQVHLALSHEDFGITPLEAAAAGKPTVARKSGGYLDTITASTGILIDEDALTASAIVESLEQALVRTWDPHHLRRHAEQFSREAHWAALRAVVPGL</sequence>
<dbReference type="Pfam" id="PF00534">
    <property type="entry name" value="Glycos_transf_1"/>
    <property type="match status" value="1"/>
</dbReference>
<protein>
    <submittedName>
        <fullName evidence="2">Unannotated protein</fullName>
    </submittedName>
</protein>